<organism evidence="2 3">
    <name type="scientific">Methylomonas methanica (strain DSM 25384 / MC09)</name>
    <dbReference type="NCBI Taxonomy" id="857087"/>
    <lineage>
        <taxon>Bacteria</taxon>
        <taxon>Pseudomonadati</taxon>
        <taxon>Pseudomonadota</taxon>
        <taxon>Gammaproteobacteria</taxon>
        <taxon>Methylococcales</taxon>
        <taxon>Methylococcaceae</taxon>
        <taxon>Methylomonas</taxon>
    </lineage>
</organism>
<dbReference type="PANTHER" id="PTHR39639">
    <property type="entry name" value="CHROMOSOME 16, WHOLE GENOME SHOTGUN SEQUENCE"/>
    <property type="match status" value="1"/>
</dbReference>
<dbReference type="Pfam" id="PF03235">
    <property type="entry name" value="GmrSD_N"/>
    <property type="match status" value="1"/>
</dbReference>
<dbReference type="RefSeq" id="WP_013819885.1">
    <property type="nucleotide sequence ID" value="NC_015572.1"/>
</dbReference>
<gene>
    <name evidence="2" type="ordered locus">Metme_3287</name>
</gene>
<dbReference type="InterPro" id="IPR038461">
    <property type="entry name" value="Schlafen_AlbA_2_dom_sf"/>
</dbReference>
<sequence length="588" mass="66452">MAELASQPTAIQSIYNWFIENKLFVNRRYQRKLVWTLEEKQKLIESILNKYPIPAILIAERDEPGTYEIIDGLQRLHAIVSFIETSYSTLDGLHFNLEYFPTAKACSESGRFQPENSGNYINQKAVSAILDYTLPLSVMRNATPEQINDVFDRINTYGHRLSDQERRQSGVQNAFSEVVRKIACDIRGDVSCDVLNLSLMPSISIDLPMTKHGYQICAEEVFWVQQGILRSTDLRDSMDEQCIADIVSSIVGGDLISRSKDALDDIYQKGSEENIRILTSLDIYGDNKITEEFKFCIDEIKKICATDNNKKLREIVFEKRTTNPFPSVFAALFMALHEIFVKDNKIISDYSKAKSALNNIITRIEASRKAGSPDERRKNVDTIKGLLANCLIDSNGKTHIYGSHSGIDIENSIRRSEIELANYELKQGLLMLSEDRKIDKTIIDKIVKTICAMGNNGPTNTGKILIGVTDKDSDKDRVKILDKIEPRKVGKRFVVGISREAKLLGLSLEDYFSKWKEGIRNSELSIGIRDSVLSNMDFNQFYGLGVITITIPPQKEMAYVGDDTYLRSGDETIKAENAKQIAAIANRF</sequence>
<accession>G0A5F2</accession>
<dbReference type="eggNOG" id="COG1479">
    <property type="taxonomic scope" value="Bacteria"/>
</dbReference>
<dbReference type="InterPro" id="IPR004919">
    <property type="entry name" value="GmrSD_N"/>
</dbReference>
<protein>
    <recommendedName>
        <fullName evidence="1">GmrSD restriction endonucleases N-terminal domain-containing protein</fullName>
    </recommendedName>
</protein>
<dbReference type="EMBL" id="CP002738">
    <property type="protein sequence ID" value="AEG01658.1"/>
    <property type="molecule type" value="Genomic_DNA"/>
</dbReference>
<dbReference type="PANTHER" id="PTHR39639:SF1">
    <property type="entry name" value="DUF262 DOMAIN-CONTAINING PROTEIN"/>
    <property type="match status" value="1"/>
</dbReference>
<evidence type="ECO:0000313" key="3">
    <source>
        <dbReference type="Proteomes" id="UP000008888"/>
    </source>
</evidence>
<dbReference type="Proteomes" id="UP000008888">
    <property type="component" value="Chromosome"/>
</dbReference>
<proteinExistence type="predicted"/>
<evidence type="ECO:0000259" key="1">
    <source>
        <dbReference type="Pfam" id="PF03235"/>
    </source>
</evidence>
<dbReference type="KEGG" id="mmt:Metme_3287"/>
<keyword evidence="3" id="KW-1185">Reference proteome</keyword>
<reference evidence="3" key="3">
    <citation type="submission" date="2011-05" db="EMBL/GenBank/DDBJ databases">
        <title>Complete sequence of Methylomonas methanica MC09.</title>
        <authorList>
            <consortium name="US DOE Joint Genome Institute"/>
            <person name="Lucas S."/>
            <person name="Han J."/>
            <person name="Lapidus A."/>
            <person name="Cheng J.-F."/>
            <person name="Goodwin L."/>
            <person name="Pitluck S."/>
            <person name="Peters L."/>
            <person name="Mikhailova N."/>
            <person name="Teshima H."/>
            <person name="Han C."/>
            <person name="Tapia R."/>
            <person name="Land M."/>
            <person name="Hauser L."/>
            <person name="Kyrpides N."/>
            <person name="Ivanova N."/>
            <person name="Pagani I."/>
            <person name="Stein L."/>
            <person name="Woyke T."/>
        </authorList>
    </citation>
    <scope>NUCLEOTIDE SEQUENCE [LARGE SCALE GENOMIC DNA]</scope>
    <source>
        <strain evidence="3">MC09</strain>
    </source>
</reference>
<dbReference type="HOGENOM" id="CLU_032637_2_0_6"/>
<dbReference type="STRING" id="857087.Metme_3287"/>
<reference evidence="2 3" key="1">
    <citation type="journal article" date="2011" name="J. Bacteriol.">
        <title>Complete Genome Sequence of the Aerobic Marine Methanotroph Methylomonas methanica MC09.</title>
        <authorList>
            <person name="Boden R."/>
            <person name="Cunliffe M."/>
            <person name="Scanlan J."/>
            <person name="Moussard H."/>
            <person name="Kits K.D."/>
            <person name="Klotz M.G."/>
            <person name="Jetten M.S."/>
            <person name="Vuilleumier S."/>
            <person name="Han J."/>
            <person name="Peters L."/>
            <person name="Mikhailova N."/>
            <person name="Teshima H."/>
            <person name="Tapia R."/>
            <person name="Kyrpides N."/>
            <person name="Ivanova N."/>
            <person name="Pagani I."/>
            <person name="Cheng J.F."/>
            <person name="Goodwin L."/>
            <person name="Han C."/>
            <person name="Hauser L."/>
            <person name="Land M.L."/>
            <person name="Lapidus A."/>
            <person name="Lucas S."/>
            <person name="Pitluck S."/>
            <person name="Woyke T."/>
            <person name="Stein L."/>
            <person name="Murrell J.C."/>
        </authorList>
    </citation>
    <scope>NUCLEOTIDE SEQUENCE [LARGE SCALE GENOMIC DNA]</scope>
    <source>
        <strain evidence="2 3">MC09</strain>
    </source>
</reference>
<dbReference type="AlphaFoldDB" id="G0A5F2"/>
<name>G0A5F2_METMM</name>
<dbReference type="Gene3D" id="3.30.950.30">
    <property type="entry name" value="Schlafen, AAA domain"/>
    <property type="match status" value="1"/>
</dbReference>
<reference key="2">
    <citation type="submission" date="2011-05" db="EMBL/GenBank/DDBJ databases">
        <title>Complete genome sequence of the aerobic marine methanotroph Methylomonas methanica MC09.</title>
        <authorList>
            <person name="Boden R."/>
            <person name="Cunliffe M."/>
            <person name="Scanlan J."/>
            <person name="Moussard H."/>
            <person name="Kits K.D."/>
            <person name="Klotz M."/>
            <person name="Jetten M."/>
            <person name="Vuilleumier S."/>
            <person name="Han J."/>
            <person name="Peters L."/>
            <person name="Mikhailova N."/>
            <person name="Teshima H."/>
            <person name="Tapia R."/>
            <person name="Kyrpides N."/>
            <person name="Ivanova N."/>
            <person name="Pagani I."/>
            <person name="Cheng J.-F."/>
            <person name="Goodwin L."/>
            <person name="Han C."/>
            <person name="Hauser L."/>
            <person name="Land M."/>
            <person name="Lapidus A."/>
            <person name="Lucas S."/>
            <person name="Pitluck S."/>
            <person name="Woyke T."/>
            <person name="Stein L.Y."/>
            <person name="Murrell C."/>
        </authorList>
    </citation>
    <scope>NUCLEOTIDE SEQUENCE</scope>
    <source>
        <strain>MC09</strain>
    </source>
</reference>
<feature type="domain" description="GmrSD restriction endonucleases N-terminal" evidence="1">
    <location>
        <begin position="20"/>
        <end position="167"/>
    </location>
</feature>
<dbReference type="OrthoDB" id="8094406at2"/>
<evidence type="ECO:0000313" key="2">
    <source>
        <dbReference type="EMBL" id="AEG01658.1"/>
    </source>
</evidence>